<evidence type="ECO:0000313" key="1">
    <source>
        <dbReference type="EMBL" id="MBA8925907.1"/>
    </source>
</evidence>
<evidence type="ECO:0000313" key="2">
    <source>
        <dbReference type="Proteomes" id="UP000517916"/>
    </source>
</evidence>
<keyword evidence="2" id="KW-1185">Reference proteome</keyword>
<reference evidence="1 2" key="1">
    <citation type="submission" date="2020-08" db="EMBL/GenBank/DDBJ databases">
        <title>Genomic Encyclopedia of Archaeal and Bacterial Type Strains, Phase II (KMG-II): from individual species to whole genera.</title>
        <authorList>
            <person name="Goeker M."/>
        </authorList>
    </citation>
    <scope>NUCLEOTIDE SEQUENCE [LARGE SCALE GENOMIC DNA]</scope>
    <source>
        <strain evidence="1 2">DSM 43850</strain>
    </source>
</reference>
<name>A0ABR6BG95_9PSEU</name>
<comment type="caution">
    <text evidence="1">The sequence shown here is derived from an EMBL/GenBank/DDBJ whole genome shotgun (WGS) entry which is preliminary data.</text>
</comment>
<dbReference type="RefSeq" id="WP_182837526.1">
    <property type="nucleotide sequence ID" value="NZ_BAAABQ010000059.1"/>
</dbReference>
<proteinExistence type="predicted"/>
<sequence>MPDEDPDPWRGDTLSEPRTVIVVYPDGRELRVVITSTAELPYLIDALWDRCERRAAG</sequence>
<gene>
    <name evidence="1" type="ORF">BC739_003106</name>
</gene>
<dbReference type="EMBL" id="JACJID010000002">
    <property type="protein sequence ID" value="MBA8925907.1"/>
    <property type="molecule type" value="Genomic_DNA"/>
</dbReference>
<accession>A0ABR6BG95</accession>
<organism evidence="1 2">
    <name type="scientific">Kutzneria viridogrisea</name>
    <dbReference type="NCBI Taxonomy" id="47990"/>
    <lineage>
        <taxon>Bacteria</taxon>
        <taxon>Bacillati</taxon>
        <taxon>Actinomycetota</taxon>
        <taxon>Actinomycetes</taxon>
        <taxon>Pseudonocardiales</taxon>
        <taxon>Pseudonocardiaceae</taxon>
        <taxon>Kutzneria</taxon>
    </lineage>
</organism>
<protein>
    <submittedName>
        <fullName evidence="1">Uncharacterized protein</fullName>
    </submittedName>
</protein>
<dbReference type="Proteomes" id="UP000517916">
    <property type="component" value="Unassembled WGS sequence"/>
</dbReference>